<dbReference type="AlphaFoldDB" id="A0A0F9C6T3"/>
<organism evidence="1">
    <name type="scientific">marine sediment metagenome</name>
    <dbReference type="NCBI Taxonomy" id="412755"/>
    <lineage>
        <taxon>unclassified sequences</taxon>
        <taxon>metagenomes</taxon>
        <taxon>ecological metagenomes</taxon>
    </lineage>
</organism>
<evidence type="ECO:0008006" key="2">
    <source>
        <dbReference type="Google" id="ProtNLM"/>
    </source>
</evidence>
<proteinExistence type="predicted"/>
<name>A0A0F9C6T3_9ZZZZ</name>
<protein>
    <recommendedName>
        <fullName evidence="2">DUF4595 domain-containing protein</fullName>
    </recommendedName>
</protein>
<comment type="caution">
    <text evidence="1">The sequence shown here is derived from an EMBL/GenBank/DDBJ whole genome shotgun (WGS) entry which is preliminary data.</text>
</comment>
<gene>
    <name evidence="1" type="ORF">LCGC14_2645500</name>
</gene>
<dbReference type="EMBL" id="LAZR01045736">
    <property type="protein sequence ID" value="KKK98164.1"/>
    <property type="molecule type" value="Genomic_DNA"/>
</dbReference>
<reference evidence="1" key="1">
    <citation type="journal article" date="2015" name="Nature">
        <title>Complex archaea that bridge the gap between prokaryotes and eukaryotes.</title>
        <authorList>
            <person name="Spang A."/>
            <person name="Saw J.H."/>
            <person name="Jorgensen S.L."/>
            <person name="Zaremba-Niedzwiedzka K."/>
            <person name="Martijn J."/>
            <person name="Lind A.E."/>
            <person name="van Eijk R."/>
            <person name="Schleper C."/>
            <person name="Guy L."/>
            <person name="Ettema T.J."/>
        </authorList>
    </citation>
    <scope>NUCLEOTIDE SEQUENCE</scope>
</reference>
<accession>A0A0F9C6T3</accession>
<evidence type="ECO:0000313" key="1">
    <source>
        <dbReference type="EMBL" id="KKK98164.1"/>
    </source>
</evidence>
<sequence>MVFTLLIMFACQSADKTADTGVKYYRHLKFSETPFDQIDGLHSITADQAEDINHYKFSHDEDGRVISIEYCRGDQLLNGSRTGASMIKISYEVDKELHNYFDMKGEPRDRSGYHTAEYLLDKEGVRRELRFLDSEGNPVENRNDIAWFEWEILANDQLKENRFNLEGEETVLNEFCPFYELRFTYDENGFPMNMANYQGDTMYNCTVENCGDIGVSYFAFEYNDAGDMTQFTVSHLNGQLSNLYWGWAKFQNKYDEHGNVVERFTFDQDNEPFGGMNVPVTQTVYDDHGAVVELKSMDPERNLMDHPRSGIAVTKFTYDEAGHPKDTLKFNSAMLEI</sequence>